<evidence type="ECO:0000256" key="3">
    <source>
        <dbReference type="ARBA" id="ARBA00022833"/>
    </source>
</evidence>
<dbReference type="Gene3D" id="3.40.50.720">
    <property type="entry name" value="NAD(P)-binding Rossmann-like Domain"/>
    <property type="match status" value="1"/>
</dbReference>
<keyword evidence="3" id="KW-0862">Zinc</keyword>
<sequence length="383" mass="39739">MSNATASIWTAPGRLERRDLPLPPVPVGGLLLRVEANGICGTDLHLLDGAPPRPTVLGHEIVGTVVAFGEGTARLDAGDEPLAEGDRVALFPWIPCGACWACRRFGPAAATCTKGFVYGIPFEATGAGGPSPLEDDATAPALTGGYGSHLVVYPGTYYWRVPDSMSSAVASLLDPLAVAVRAVDMTRTATGTWDEVLTPDSTAVVQGAGPVGLLTVLVLRALGVHRIIVTGARPSRLAAAASLGAEEVLDVRATSAADRLARVRAMTAGRGADLVIDCSNAPDALTEGIRLSRRLGTVVEVGNMVNAGSEIRLDPAVDICQRNIRLLGMSANPPRSYAEAMALLGREDLPFASLVTDEVPLSEPEAAFAALRGDAIKVVLVAD</sequence>
<comment type="caution">
    <text evidence="6">The sequence shown here is derived from an EMBL/GenBank/DDBJ whole genome shotgun (WGS) entry which is preliminary data.</text>
</comment>
<accession>A0ABX0Y822</accession>
<keyword evidence="7" id="KW-1185">Reference proteome</keyword>
<reference evidence="6 7" key="1">
    <citation type="submission" date="2020-03" db="EMBL/GenBank/DDBJ databases">
        <title>WGS of the type strain of Planosporangium spp.</title>
        <authorList>
            <person name="Thawai C."/>
        </authorList>
    </citation>
    <scope>NUCLEOTIDE SEQUENCE [LARGE SCALE GENOMIC DNA]</scope>
    <source>
        <strain evidence="6 7">TBRC 5610</strain>
    </source>
</reference>
<dbReference type="InterPro" id="IPR011032">
    <property type="entry name" value="GroES-like_sf"/>
</dbReference>
<dbReference type="InterPro" id="IPR036291">
    <property type="entry name" value="NAD(P)-bd_dom_sf"/>
</dbReference>
<proteinExistence type="predicted"/>
<evidence type="ECO:0000313" key="6">
    <source>
        <dbReference type="EMBL" id="NJC73419.1"/>
    </source>
</evidence>
<dbReference type="InterPro" id="IPR013154">
    <property type="entry name" value="ADH-like_N"/>
</dbReference>
<organism evidence="6 7">
    <name type="scientific">Planosporangium thailandense</name>
    <dbReference type="NCBI Taxonomy" id="765197"/>
    <lineage>
        <taxon>Bacteria</taxon>
        <taxon>Bacillati</taxon>
        <taxon>Actinomycetota</taxon>
        <taxon>Actinomycetes</taxon>
        <taxon>Micromonosporales</taxon>
        <taxon>Micromonosporaceae</taxon>
        <taxon>Planosporangium</taxon>
    </lineage>
</organism>
<dbReference type="Proteomes" id="UP000722989">
    <property type="component" value="Unassembled WGS sequence"/>
</dbReference>
<protein>
    <submittedName>
        <fullName evidence="6">Zinc-binding dehydrogenase</fullName>
    </submittedName>
</protein>
<dbReference type="Gene3D" id="3.90.180.10">
    <property type="entry name" value="Medium-chain alcohol dehydrogenases, catalytic domain"/>
    <property type="match status" value="1"/>
</dbReference>
<dbReference type="SUPFAM" id="SSF50129">
    <property type="entry name" value="GroES-like"/>
    <property type="match status" value="1"/>
</dbReference>
<evidence type="ECO:0000256" key="2">
    <source>
        <dbReference type="ARBA" id="ARBA00022723"/>
    </source>
</evidence>
<keyword evidence="2" id="KW-0479">Metal-binding</keyword>
<dbReference type="InterPro" id="IPR013149">
    <property type="entry name" value="ADH-like_C"/>
</dbReference>
<dbReference type="InterPro" id="IPR020843">
    <property type="entry name" value="ER"/>
</dbReference>
<dbReference type="EMBL" id="JAATVY010000030">
    <property type="protein sequence ID" value="NJC73419.1"/>
    <property type="molecule type" value="Genomic_DNA"/>
</dbReference>
<dbReference type="Pfam" id="PF00107">
    <property type="entry name" value="ADH_zinc_N"/>
    <property type="match status" value="1"/>
</dbReference>
<evidence type="ECO:0000256" key="1">
    <source>
        <dbReference type="ARBA" id="ARBA00001947"/>
    </source>
</evidence>
<dbReference type="Pfam" id="PF08240">
    <property type="entry name" value="ADH_N"/>
    <property type="match status" value="1"/>
</dbReference>
<feature type="domain" description="Enoyl reductase (ER)" evidence="5">
    <location>
        <begin position="10"/>
        <end position="380"/>
    </location>
</feature>
<dbReference type="SMART" id="SM00829">
    <property type="entry name" value="PKS_ER"/>
    <property type="match status" value="1"/>
</dbReference>
<dbReference type="SUPFAM" id="SSF51735">
    <property type="entry name" value="NAD(P)-binding Rossmann-fold domains"/>
    <property type="match status" value="1"/>
</dbReference>
<evidence type="ECO:0000313" key="7">
    <source>
        <dbReference type="Proteomes" id="UP000722989"/>
    </source>
</evidence>
<dbReference type="PANTHER" id="PTHR43401:SF2">
    <property type="entry name" value="L-THREONINE 3-DEHYDROGENASE"/>
    <property type="match status" value="1"/>
</dbReference>
<keyword evidence="4" id="KW-0560">Oxidoreductase</keyword>
<name>A0ABX0Y822_9ACTN</name>
<dbReference type="RefSeq" id="WP_167928328.1">
    <property type="nucleotide sequence ID" value="NZ_JAATVY010000030.1"/>
</dbReference>
<evidence type="ECO:0000259" key="5">
    <source>
        <dbReference type="SMART" id="SM00829"/>
    </source>
</evidence>
<evidence type="ECO:0000256" key="4">
    <source>
        <dbReference type="ARBA" id="ARBA00023002"/>
    </source>
</evidence>
<comment type="cofactor">
    <cofactor evidence="1">
        <name>Zn(2+)</name>
        <dbReference type="ChEBI" id="CHEBI:29105"/>
    </cofactor>
</comment>
<dbReference type="InterPro" id="IPR050129">
    <property type="entry name" value="Zn_alcohol_dh"/>
</dbReference>
<dbReference type="PANTHER" id="PTHR43401">
    <property type="entry name" value="L-THREONINE 3-DEHYDROGENASE"/>
    <property type="match status" value="1"/>
</dbReference>
<gene>
    <name evidence="6" type="ORF">HC031_27390</name>
</gene>